<proteinExistence type="predicted"/>
<sequence>MEWLSEYVRTNRDLKLDEIFFSTVNGLQCKVCCEAKIGGEFSEGKILGDWKLDYLERHVKNIKVICERTLLKLYKDVRKERIKILINNIFLAIRMNASMLLVQKFTTTWQTKYVSMPQSWRSKNYAFEFICRFNK</sequence>
<dbReference type="GeneTree" id="ENSGT00390000005457"/>
<dbReference type="Proteomes" id="UP000007875">
    <property type="component" value="Unassembled WGS sequence"/>
</dbReference>
<dbReference type="Ensembl" id="ENSCSAVT00000012249.1">
    <property type="protein sequence ID" value="ENSCSAVP00000012109.1"/>
    <property type="gene ID" value="ENSCSAVG00000007118.1"/>
</dbReference>
<evidence type="ECO:0000313" key="2">
    <source>
        <dbReference type="Proteomes" id="UP000007875"/>
    </source>
</evidence>
<protein>
    <submittedName>
        <fullName evidence="1">Uncharacterized protein</fullName>
    </submittedName>
</protein>
<dbReference type="HOGENOM" id="CLU_1890410_0_0_1"/>
<organism evidence="1 2">
    <name type="scientific">Ciona savignyi</name>
    <name type="common">Pacific transparent sea squirt</name>
    <dbReference type="NCBI Taxonomy" id="51511"/>
    <lineage>
        <taxon>Eukaryota</taxon>
        <taxon>Metazoa</taxon>
        <taxon>Chordata</taxon>
        <taxon>Tunicata</taxon>
        <taxon>Ascidiacea</taxon>
        <taxon>Phlebobranchia</taxon>
        <taxon>Cionidae</taxon>
        <taxon>Ciona</taxon>
    </lineage>
</organism>
<dbReference type="OMA" id="KVICERT"/>
<name>H2Z3E7_CIOSA</name>
<dbReference type="AlphaFoldDB" id="H2Z3E7"/>
<reference evidence="1" key="3">
    <citation type="submission" date="2025-09" db="UniProtKB">
        <authorList>
            <consortium name="Ensembl"/>
        </authorList>
    </citation>
    <scope>IDENTIFICATION</scope>
</reference>
<keyword evidence="2" id="KW-1185">Reference proteome</keyword>
<evidence type="ECO:0000313" key="1">
    <source>
        <dbReference type="Ensembl" id="ENSCSAVP00000012109.1"/>
    </source>
</evidence>
<reference evidence="1" key="2">
    <citation type="submission" date="2025-08" db="UniProtKB">
        <authorList>
            <consortium name="Ensembl"/>
        </authorList>
    </citation>
    <scope>IDENTIFICATION</scope>
</reference>
<dbReference type="eggNOG" id="ENOG502S867">
    <property type="taxonomic scope" value="Eukaryota"/>
</dbReference>
<dbReference type="InParanoid" id="H2Z3E7"/>
<accession>H2Z3E7</accession>
<reference evidence="2" key="1">
    <citation type="submission" date="2003-08" db="EMBL/GenBank/DDBJ databases">
        <authorList>
            <person name="Birren B."/>
            <person name="Nusbaum C."/>
            <person name="Abebe A."/>
            <person name="Abouelleil A."/>
            <person name="Adekoya E."/>
            <person name="Ait-zahra M."/>
            <person name="Allen N."/>
            <person name="Allen T."/>
            <person name="An P."/>
            <person name="Anderson M."/>
            <person name="Anderson S."/>
            <person name="Arachchi H."/>
            <person name="Armbruster J."/>
            <person name="Bachantsang P."/>
            <person name="Baldwin J."/>
            <person name="Barry A."/>
            <person name="Bayul T."/>
            <person name="Blitshsteyn B."/>
            <person name="Bloom T."/>
            <person name="Blye J."/>
            <person name="Boguslavskiy L."/>
            <person name="Borowsky M."/>
            <person name="Boukhgalter B."/>
            <person name="Brunache A."/>
            <person name="Butler J."/>
            <person name="Calixte N."/>
            <person name="Calvo S."/>
            <person name="Camarata J."/>
            <person name="Campo K."/>
            <person name="Chang J."/>
            <person name="Cheshatsang Y."/>
            <person name="Citroen M."/>
            <person name="Collymore A."/>
            <person name="Considine T."/>
            <person name="Cook A."/>
            <person name="Cooke P."/>
            <person name="Corum B."/>
            <person name="Cuomo C."/>
            <person name="David R."/>
            <person name="Dawoe T."/>
            <person name="Degray S."/>
            <person name="Dodge S."/>
            <person name="Dooley K."/>
            <person name="Dorje P."/>
            <person name="Dorjee K."/>
            <person name="Dorris L."/>
            <person name="Duffey N."/>
            <person name="Dupes A."/>
            <person name="Elkins T."/>
            <person name="Engels R."/>
            <person name="Erickson J."/>
            <person name="Farina A."/>
            <person name="Faro S."/>
            <person name="Ferreira P."/>
            <person name="Fischer H."/>
            <person name="Fitzgerald M."/>
            <person name="Foley K."/>
            <person name="Gage D."/>
            <person name="Galagan J."/>
            <person name="Gearin G."/>
            <person name="Gnerre S."/>
            <person name="Gnirke A."/>
            <person name="Goyette A."/>
            <person name="Graham J."/>
            <person name="Grandbois E."/>
            <person name="Gyaltsen K."/>
            <person name="Hafez N."/>
            <person name="Hagopian D."/>
            <person name="Hagos B."/>
            <person name="Hall J."/>
            <person name="Hatcher B."/>
            <person name="Heller A."/>
            <person name="Higgins H."/>
            <person name="Honan T."/>
            <person name="Horn A."/>
            <person name="Houde N."/>
            <person name="Hughes L."/>
            <person name="Hulme W."/>
            <person name="Husby E."/>
            <person name="Iliev I."/>
            <person name="Jaffe D."/>
            <person name="Jones C."/>
            <person name="Kamal M."/>
            <person name="Kamat A."/>
            <person name="Kamvysselis M."/>
            <person name="Karlsson E."/>
            <person name="Kells C."/>
            <person name="Kieu A."/>
            <person name="Kisner P."/>
            <person name="Kodira C."/>
            <person name="Kulbokas E."/>
            <person name="Labutti K."/>
            <person name="Lama D."/>
            <person name="Landers T."/>
            <person name="Leger J."/>
            <person name="Levine S."/>
            <person name="Lewis D."/>
            <person name="Lewis T."/>
            <person name="Lindblad-toh K."/>
            <person name="Liu X."/>
            <person name="Lokyitsang T."/>
            <person name="Lokyitsang Y."/>
            <person name="Lucien O."/>
            <person name="Lui A."/>
            <person name="Ma L.J."/>
            <person name="Mabbitt R."/>
            <person name="Macdonald J."/>
            <person name="Maclean C."/>
            <person name="Major J."/>
            <person name="Manning J."/>
            <person name="Marabella R."/>
            <person name="Maru K."/>
            <person name="Matthews C."/>
            <person name="Mauceli E."/>
            <person name="Mccarthy M."/>
            <person name="Mcdonough S."/>
            <person name="Mcghee T."/>
            <person name="Meldrim J."/>
            <person name="Meneus L."/>
            <person name="Mesirov J."/>
            <person name="Mihalev A."/>
            <person name="Mihova T."/>
            <person name="Mikkelsen T."/>
            <person name="Mlenga V."/>
            <person name="Moru K."/>
            <person name="Mozes J."/>
            <person name="Mulrain L."/>
            <person name="Munson G."/>
            <person name="Naylor J."/>
            <person name="Newes C."/>
            <person name="Nguyen C."/>
            <person name="Nguyen N."/>
            <person name="Nguyen T."/>
            <person name="Nicol R."/>
            <person name="Nielsen C."/>
            <person name="Nizzari M."/>
            <person name="Norbu C."/>
            <person name="Norbu N."/>
            <person name="O'donnell P."/>
            <person name="Okoawo O."/>
            <person name="O'leary S."/>
            <person name="Omotosho B."/>
            <person name="O'neill K."/>
            <person name="Osman S."/>
            <person name="Parker S."/>
            <person name="Perrin D."/>
            <person name="Phunkhang P."/>
            <person name="Piqani B."/>
            <person name="Purcell S."/>
            <person name="Rachupka T."/>
            <person name="Ramasamy U."/>
            <person name="Rameau R."/>
            <person name="Ray V."/>
            <person name="Raymond C."/>
            <person name="Retta R."/>
            <person name="Richardson S."/>
            <person name="Rise C."/>
            <person name="Rodriguez J."/>
            <person name="Rogers J."/>
            <person name="Rogov P."/>
            <person name="Rutman M."/>
            <person name="Schupbach R."/>
            <person name="Seaman C."/>
            <person name="Settipalli S."/>
            <person name="Sharpe T."/>
            <person name="Sheridan J."/>
            <person name="Sherpa N."/>
            <person name="Shi J."/>
            <person name="Smirnov S."/>
            <person name="Smith C."/>
            <person name="Sougnez C."/>
            <person name="Spencer B."/>
            <person name="Stalker J."/>
            <person name="Stange-thomann N."/>
            <person name="Stavropoulos S."/>
            <person name="Stetson K."/>
            <person name="Stone C."/>
            <person name="Stone S."/>
            <person name="Stubbs M."/>
            <person name="Talamas J."/>
            <person name="Tchuinga P."/>
            <person name="Tenzing P."/>
            <person name="Tesfaye S."/>
            <person name="Theodore J."/>
            <person name="Thoulutsang Y."/>
            <person name="Topham K."/>
            <person name="Towey S."/>
            <person name="Tsamla T."/>
            <person name="Tsomo N."/>
            <person name="Vallee D."/>
            <person name="Vassiliev H."/>
            <person name="Venkataraman V."/>
            <person name="Vinson J."/>
            <person name="Vo A."/>
            <person name="Wade C."/>
            <person name="Wang S."/>
            <person name="Wangchuk T."/>
            <person name="Wangdi T."/>
            <person name="Whittaker C."/>
            <person name="Wilkinson J."/>
            <person name="Wu Y."/>
            <person name="Wyman D."/>
            <person name="Yadav S."/>
            <person name="Yang S."/>
            <person name="Yang X."/>
            <person name="Yeager S."/>
            <person name="Yee E."/>
            <person name="Young G."/>
            <person name="Zainoun J."/>
            <person name="Zembeck L."/>
            <person name="Zimmer A."/>
            <person name="Zody M."/>
            <person name="Lander E."/>
        </authorList>
    </citation>
    <scope>NUCLEOTIDE SEQUENCE [LARGE SCALE GENOMIC DNA]</scope>
</reference>